<reference evidence="2" key="1">
    <citation type="journal article" date="2020" name="Stud. Mycol.">
        <title>101 Dothideomycetes genomes: a test case for predicting lifestyles and emergence of pathogens.</title>
        <authorList>
            <person name="Haridas S."/>
            <person name="Albert R."/>
            <person name="Binder M."/>
            <person name="Bloem J."/>
            <person name="Labutti K."/>
            <person name="Salamov A."/>
            <person name="Andreopoulos B."/>
            <person name="Baker S."/>
            <person name="Barry K."/>
            <person name="Bills G."/>
            <person name="Bluhm B."/>
            <person name="Cannon C."/>
            <person name="Castanera R."/>
            <person name="Culley D."/>
            <person name="Daum C."/>
            <person name="Ezra D."/>
            <person name="Gonzalez J."/>
            <person name="Henrissat B."/>
            <person name="Kuo A."/>
            <person name="Liang C."/>
            <person name="Lipzen A."/>
            <person name="Lutzoni F."/>
            <person name="Magnuson J."/>
            <person name="Mondo S."/>
            <person name="Nolan M."/>
            <person name="Ohm R."/>
            <person name="Pangilinan J."/>
            <person name="Park H.-J."/>
            <person name="Ramirez L."/>
            <person name="Alfaro M."/>
            <person name="Sun H."/>
            <person name="Tritt A."/>
            <person name="Yoshinaga Y."/>
            <person name="Zwiers L.-H."/>
            <person name="Turgeon B."/>
            <person name="Goodwin S."/>
            <person name="Spatafora J."/>
            <person name="Crous P."/>
            <person name="Grigoriev I."/>
        </authorList>
    </citation>
    <scope>NUCLEOTIDE SEQUENCE</scope>
    <source>
        <strain evidence="2">CBS 675.92</strain>
    </source>
</reference>
<sequence>MTSGCRKMMRLGCWKPTREWARVKVGDSGLFIFAPLPACCTLTLACLSDSGLRLCGRWARETSYREALPEEGARQARPYRRRRVRAHTSTLTGTQTFVDPSMQKKTSRPQSFRTT</sequence>
<gene>
    <name evidence="2" type="ORF">CC80DRAFT_206863</name>
</gene>
<organism evidence="2 3">
    <name type="scientific">Byssothecium circinans</name>
    <dbReference type="NCBI Taxonomy" id="147558"/>
    <lineage>
        <taxon>Eukaryota</taxon>
        <taxon>Fungi</taxon>
        <taxon>Dikarya</taxon>
        <taxon>Ascomycota</taxon>
        <taxon>Pezizomycotina</taxon>
        <taxon>Dothideomycetes</taxon>
        <taxon>Pleosporomycetidae</taxon>
        <taxon>Pleosporales</taxon>
        <taxon>Massarineae</taxon>
        <taxon>Massarinaceae</taxon>
        <taxon>Byssothecium</taxon>
    </lineage>
</organism>
<evidence type="ECO:0000313" key="2">
    <source>
        <dbReference type="EMBL" id="KAF1951439.1"/>
    </source>
</evidence>
<accession>A0A6A5TI75</accession>
<dbReference type="Proteomes" id="UP000800035">
    <property type="component" value="Unassembled WGS sequence"/>
</dbReference>
<evidence type="ECO:0000256" key="1">
    <source>
        <dbReference type="SAM" id="MobiDB-lite"/>
    </source>
</evidence>
<dbReference type="AlphaFoldDB" id="A0A6A5TI75"/>
<proteinExistence type="predicted"/>
<protein>
    <submittedName>
        <fullName evidence="2">Uncharacterized protein</fullName>
    </submittedName>
</protein>
<feature type="region of interest" description="Disordered" evidence="1">
    <location>
        <begin position="90"/>
        <end position="115"/>
    </location>
</feature>
<dbReference type="EMBL" id="ML977017">
    <property type="protein sequence ID" value="KAF1951439.1"/>
    <property type="molecule type" value="Genomic_DNA"/>
</dbReference>
<name>A0A6A5TI75_9PLEO</name>
<keyword evidence="3" id="KW-1185">Reference proteome</keyword>
<evidence type="ECO:0000313" key="3">
    <source>
        <dbReference type="Proteomes" id="UP000800035"/>
    </source>
</evidence>